<dbReference type="PANTHER" id="PTHR45138">
    <property type="entry name" value="REGULATORY COMPONENTS OF SENSORY TRANSDUCTION SYSTEM"/>
    <property type="match status" value="1"/>
</dbReference>
<dbReference type="EMBL" id="SNYM01000008">
    <property type="protein sequence ID" value="TDQ48083.1"/>
    <property type="molecule type" value="Genomic_DNA"/>
</dbReference>
<dbReference type="SUPFAM" id="SSF48452">
    <property type="entry name" value="TPR-like"/>
    <property type="match status" value="1"/>
</dbReference>
<dbReference type="PANTHER" id="PTHR45138:SF9">
    <property type="entry name" value="DIGUANYLATE CYCLASE DGCM-RELATED"/>
    <property type="match status" value="1"/>
</dbReference>
<dbReference type="InterPro" id="IPR011990">
    <property type="entry name" value="TPR-like_helical_dom_sf"/>
</dbReference>
<dbReference type="InterPro" id="IPR029787">
    <property type="entry name" value="Nucleotide_cyclase"/>
</dbReference>
<dbReference type="SUPFAM" id="SSF55073">
    <property type="entry name" value="Nucleotide cyclase"/>
    <property type="match status" value="1"/>
</dbReference>
<comment type="catalytic activity">
    <reaction evidence="4">
        <text>2 GTP = 3',3'-c-di-GMP + 2 diphosphate</text>
        <dbReference type="Rhea" id="RHEA:24898"/>
        <dbReference type="ChEBI" id="CHEBI:33019"/>
        <dbReference type="ChEBI" id="CHEBI:37565"/>
        <dbReference type="ChEBI" id="CHEBI:58805"/>
        <dbReference type="EC" id="2.7.7.65"/>
    </reaction>
</comment>
<evidence type="ECO:0000256" key="1">
    <source>
        <dbReference type="ARBA" id="ARBA00001946"/>
    </source>
</evidence>
<dbReference type="GO" id="GO:0005886">
    <property type="term" value="C:plasma membrane"/>
    <property type="evidence" value="ECO:0007669"/>
    <property type="project" value="UniProtKB-SubCell"/>
</dbReference>
<dbReference type="GO" id="GO:0043709">
    <property type="term" value="P:cell adhesion involved in single-species biofilm formation"/>
    <property type="evidence" value="ECO:0007669"/>
    <property type="project" value="TreeGrafter"/>
</dbReference>
<evidence type="ECO:0000259" key="6">
    <source>
        <dbReference type="PROSITE" id="PS50887"/>
    </source>
</evidence>
<dbReference type="Proteomes" id="UP000295375">
    <property type="component" value="Unassembled WGS sequence"/>
</dbReference>
<dbReference type="Pfam" id="PF00990">
    <property type="entry name" value="GGDEF"/>
    <property type="match status" value="1"/>
</dbReference>
<comment type="cofactor">
    <cofactor evidence="1">
        <name>Mg(2+)</name>
        <dbReference type="ChEBI" id="CHEBI:18420"/>
    </cofactor>
</comment>
<dbReference type="FunFam" id="3.30.70.270:FF:000001">
    <property type="entry name" value="Diguanylate cyclase domain protein"/>
    <property type="match status" value="1"/>
</dbReference>
<keyword evidence="5" id="KW-0812">Transmembrane</keyword>
<sequence>MALAQEENGELDNAITSYDLAVEVLRALPPTTELATAYNERSYIRYLQTNDPLVYCPDRQLAVSIARQLPGEPETQAKTYTQYAFCFTHKREQFNEGLSLLREALEIAKSNQLSPNRIGMIYNATGLLYRKNQIYDKAHEYLTLAYEQWASVDDRQDMFNMLHTLVSVAIELNQLDQAQTYVEKMFALANNSPQFKDFTFFAELNAGLVKLAQDNYSNAISHFHRAESLANTTSEQFFITMNRVKLAKAALLGGNEKEAIQFAKTVNESSSLGSLDGGSQDFVKAMVALDNRQPVIAAKHLLDMSRSETKARRDFIRSAALEYASRHDASVAQFEKTMLETQLQIQQLQLASQEQAQKNTRIYLILSSLLAISLSMLAVVLVRSRAKFRYRAQTDHLTGAANRRHLFELAPIILNRTAAKSQPVSVLLFDIDHFKRINDKYGHDVGDEAIRFVVRTARSISRSHDLIARLGGEEFASLLPETDIIQANEIAERLRMSLQEQSLLYKGHVIKMTISIGVATRRTNDETLDSLLNHADQALYEAKRGGRNRVAHFQA</sequence>
<dbReference type="GO" id="GO:1902201">
    <property type="term" value="P:negative regulation of bacterial-type flagellum-dependent cell motility"/>
    <property type="evidence" value="ECO:0007669"/>
    <property type="project" value="TreeGrafter"/>
</dbReference>
<dbReference type="PROSITE" id="PS50887">
    <property type="entry name" value="GGDEF"/>
    <property type="match status" value="1"/>
</dbReference>
<accession>A0A4R6UR78</accession>
<dbReference type="NCBIfam" id="TIGR00254">
    <property type="entry name" value="GGDEF"/>
    <property type="match status" value="1"/>
</dbReference>
<keyword evidence="5" id="KW-0472">Membrane</keyword>
<dbReference type="Gene3D" id="1.25.40.10">
    <property type="entry name" value="Tetratricopeptide repeat domain"/>
    <property type="match status" value="1"/>
</dbReference>
<dbReference type="InterPro" id="IPR050469">
    <property type="entry name" value="Diguanylate_Cyclase"/>
</dbReference>
<evidence type="ECO:0000313" key="8">
    <source>
        <dbReference type="Proteomes" id="UP000295375"/>
    </source>
</evidence>
<name>A0A4R6UR78_9GAMM</name>
<comment type="caution">
    <text evidence="7">The sequence shown here is derived from an EMBL/GenBank/DDBJ whole genome shotgun (WGS) entry which is preliminary data.</text>
</comment>
<dbReference type="EC" id="2.7.7.65" evidence="3"/>
<dbReference type="SMART" id="SM00267">
    <property type="entry name" value="GGDEF"/>
    <property type="match status" value="1"/>
</dbReference>
<dbReference type="InterPro" id="IPR000160">
    <property type="entry name" value="GGDEF_dom"/>
</dbReference>
<organism evidence="7 8">
    <name type="scientific">Permianibacter aggregans</name>
    <dbReference type="NCBI Taxonomy" id="1510150"/>
    <lineage>
        <taxon>Bacteria</taxon>
        <taxon>Pseudomonadati</taxon>
        <taxon>Pseudomonadota</taxon>
        <taxon>Gammaproteobacteria</taxon>
        <taxon>Pseudomonadales</taxon>
        <taxon>Pseudomonadaceae</taxon>
        <taxon>Permianibacter</taxon>
    </lineage>
</organism>
<evidence type="ECO:0000313" key="7">
    <source>
        <dbReference type="EMBL" id="TDQ48083.1"/>
    </source>
</evidence>
<keyword evidence="5" id="KW-1133">Transmembrane helix</keyword>
<dbReference type="AlphaFoldDB" id="A0A4R6UR78"/>
<proteinExistence type="predicted"/>
<comment type="subcellular location">
    <subcellularLocation>
        <location evidence="2">Cell inner membrane</location>
    </subcellularLocation>
</comment>
<dbReference type="CDD" id="cd01949">
    <property type="entry name" value="GGDEF"/>
    <property type="match status" value="1"/>
</dbReference>
<evidence type="ECO:0000256" key="4">
    <source>
        <dbReference type="ARBA" id="ARBA00034247"/>
    </source>
</evidence>
<reference evidence="7 8" key="1">
    <citation type="submission" date="2019-03" db="EMBL/GenBank/DDBJ databases">
        <title>Genomic Encyclopedia of Type Strains, Phase IV (KMG-IV): sequencing the most valuable type-strain genomes for metagenomic binning, comparative biology and taxonomic classification.</title>
        <authorList>
            <person name="Goeker M."/>
        </authorList>
    </citation>
    <scope>NUCLEOTIDE SEQUENCE [LARGE SCALE GENOMIC DNA]</scope>
    <source>
        <strain evidence="7 8">DSM 103792</strain>
    </source>
</reference>
<evidence type="ECO:0000256" key="2">
    <source>
        <dbReference type="ARBA" id="ARBA00004533"/>
    </source>
</evidence>
<keyword evidence="8" id="KW-1185">Reference proteome</keyword>
<protein>
    <recommendedName>
        <fullName evidence="3">diguanylate cyclase</fullName>
        <ecNumber evidence="3">2.7.7.65</ecNumber>
    </recommendedName>
</protein>
<dbReference type="GO" id="GO:0052621">
    <property type="term" value="F:diguanylate cyclase activity"/>
    <property type="evidence" value="ECO:0007669"/>
    <property type="project" value="UniProtKB-EC"/>
</dbReference>
<dbReference type="Gene3D" id="3.30.70.270">
    <property type="match status" value="1"/>
</dbReference>
<feature type="domain" description="GGDEF" evidence="6">
    <location>
        <begin position="422"/>
        <end position="555"/>
    </location>
</feature>
<dbReference type="InterPro" id="IPR043128">
    <property type="entry name" value="Rev_trsase/Diguanyl_cyclase"/>
</dbReference>
<evidence type="ECO:0000256" key="5">
    <source>
        <dbReference type="SAM" id="Phobius"/>
    </source>
</evidence>
<feature type="transmembrane region" description="Helical" evidence="5">
    <location>
        <begin position="362"/>
        <end position="382"/>
    </location>
</feature>
<gene>
    <name evidence="7" type="ORF">EV696_10863</name>
</gene>
<evidence type="ECO:0000256" key="3">
    <source>
        <dbReference type="ARBA" id="ARBA00012528"/>
    </source>
</evidence>